<dbReference type="RefSeq" id="WP_102924258.1">
    <property type="nucleotide sequence ID" value="NZ_LJSN01000002.1"/>
</dbReference>
<dbReference type="EMBL" id="LJSN01000002">
    <property type="protein sequence ID" value="PNE42669.1"/>
    <property type="molecule type" value="Genomic_DNA"/>
</dbReference>
<gene>
    <name evidence="2" type="ORF">AOB60_19865</name>
</gene>
<reference evidence="3" key="1">
    <citation type="submission" date="2015-09" db="EMBL/GenBank/DDBJ databases">
        <authorList>
            <person name="Graham D.E."/>
            <person name="Mahan K.M."/>
            <person name="Klingeman D.M."/>
            <person name="Fida T."/>
            <person name="Giannone R.J."/>
            <person name="Hettich R.L."/>
            <person name="Parry R.J."/>
            <person name="Spain J.C."/>
        </authorList>
    </citation>
    <scope>NUCLEOTIDE SEQUENCE [LARGE SCALE GENOMIC DNA]</scope>
    <source>
        <strain evidence="3">JCM 4701</strain>
    </source>
</reference>
<organism evidence="2 3">
    <name type="scientific">Streptomyces noursei</name>
    <name type="common">Streptomyces albulus</name>
    <dbReference type="NCBI Taxonomy" id="1971"/>
    <lineage>
        <taxon>Bacteria</taxon>
        <taxon>Bacillati</taxon>
        <taxon>Actinomycetota</taxon>
        <taxon>Actinomycetes</taxon>
        <taxon>Kitasatosporales</taxon>
        <taxon>Streptomycetaceae</taxon>
        <taxon>Streptomyces</taxon>
    </lineage>
</organism>
<accession>A0A2N8PNR6</accession>
<name>A0A2N8PNR6_STRNR</name>
<evidence type="ECO:0000313" key="2">
    <source>
        <dbReference type="EMBL" id="PNE42669.1"/>
    </source>
</evidence>
<dbReference type="Proteomes" id="UP000236047">
    <property type="component" value="Unassembled WGS sequence"/>
</dbReference>
<comment type="caution">
    <text evidence="2">The sequence shown here is derived from an EMBL/GenBank/DDBJ whole genome shotgun (WGS) entry which is preliminary data.</text>
</comment>
<sequence length="118" mass="12742">MTEPDRGLMDGGRLLPWSSPEGKPCYLLAGDGTGYVSRMADRVEAEQLDSAALLIEEARQVLRERTWTPGEIHLLAADLTASLSNVRRVAVSRGARLPAPADDFPDRATAERGGARPT</sequence>
<keyword evidence="3" id="KW-1185">Reference proteome</keyword>
<dbReference type="AlphaFoldDB" id="A0A2N8PNR6"/>
<protein>
    <submittedName>
        <fullName evidence="2">Uncharacterized protein</fullName>
    </submittedName>
</protein>
<feature type="compositionally biased region" description="Basic and acidic residues" evidence="1">
    <location>
        <begin position="104"/>
        <end position="118"/>
    </location>
</feature>
<proteinExistence type="predicted"/>
<evidence type="ECO:0000256" key="1">
    <source>
        <dbReference type="SAM" id="MobiDB-lite"/>
    </source>
</evidence>
<evidence type="ECO:0000313" key="3">
    <source>
        <dbReference type="Proteomes" id="UP000236047"/>
    </source>
</evidence>
<feature type="region of interest" description="Disordered" evidence="1">
    <location>
        <begin position="96"/>
        <end position="118"/>
    </location>
</feature>